<gene>
    <name evidence="1" type="ORF">ACFO7U_15245</name>
</gene>
<dbReference type="Pfam" id="PF08002">
    <property type="entry name" value="DUF1697"/>
    <property type="match status" value="1"/>
</dbReference>
<dbReference type="PANTHER" id="PTHR36439:SF1">
    <property type="entry name" value="DUF1697 DOMAIN-CONTAINING PROTEIN"/>
    <property type="match status" value="1"/>
</dbReference>
<reference evidence="2" key="1">
    <citation type="journal article" date="2019" name="Int. J. Syst. Evol. Microbiol.">
        <title>The Global Catalogue of Microorganisms (GCM) 10K type strain sequencing project: providing services to taxonomists for standard genome sequencing and annotation.</title>
        <authorList>
            <consortium name="The Broad Institute Genomics Platform"/>
            <consortium name="The Broad Institute Genome Sequencing Center for Infectious Disease"/>
            <person name="Wu L."/>
            <person name="Ma J."/>
        </authorList>
    </citation>
    <scope>NUCLEOTIDE SEQUENCE [LARGE SCALE GENOMIC DNA]</scope>
    <source>
        <strain evidence="2">JCM 11882</strain>
    </source>
</reference>
<dbReference type="PIRSF" id="PIRSF008502">
    <property type="entry name" value="UCP008502"/>
    <property type="match status" value="1"/>
</dbReference>
<sequence length="187" mass="19804">MADHHTDSGTHRAVALLRGINVGKGNRIAMADLRSVTEHAGCTAVATVLASGNVVVTDPRAPADLRQALESAYSAAFGYDAVVQVLTRDAVAAAVDAYPFETLDEHHDYLVFSDSEEVTARVLSDMTDAVRPGTTESVAAGPGCVYWRVSRGDSLGSTAAKVTAAREYARHLTTRNLKTLHKILALG</sequence>
<protein>
    <submittedName>
        <fullName evidence="1">DUF1697 domain-containing protein</fullName>
    </submittedName>
</protein>
<evidence type="ECO:0000313" key="1">
    <source>
        <dbReference type="EMBL" id="MFC4756126.1"/>
    </source>
</evidence>
<dbReference type="RefSeq" id="WP_344991637.1">
    <property type="nucleotide sequence ID" value="NZ_BAABCD010000017.1"/>
</dbReference>
<dbReference type="SUPFAM" id="SSF160379">
    <property type="entry name" value="SP0830-like"/>
    <property type="match status" value="1"/>
</dbReference>
<organism evidence="1 2">
    <name type="scientific">Dietzia aurantiaca</name>
    <dbReference type="NCBI Taxonomy" id="983873"/>
    <lineage>
        <taxon>Bacteria</taxon>
        <taxon>Bacillati</taxon>
        <taxon>Actinomycetota</taxon>
        <taxon>Actinomycetes</taxon>
        <taxon>Mycobacteriales</taxon>
        <taxon>Dietziaceae</taxon>
        <taxon>Dietzia</taxon>
    </lineage>
</organism>
<name>A0ABV9PXN2_9ACTN</name>
<keyword evidence="2" id="KW-1185">Reference proteome</keyword>
<accession>A0ABV9PXN2</accession>
<dbReference type="Proteomes" id="UP001595836">
    <property type="component" value="Unassembled WGS sequence"/>
</dbReference>
<dbReference type="PANTHER" id="PTHR36439">
    <property type="entry name" value="BLL4334 PROTEIN"/>
    <property type="match status" value="1"/>
</dbReference>
<dbReference type="InterPro" id="IPR012545">
    <property type="entry name" value="DUF1697"/>
</dbReference>
<comment type="caution">
    <text evidence="1">The sequence shown here is derived from an EMBL/GenBank/DDBJ whole genome shotgun (WGS) entry which is preliminary data.</text>
</comment>
<evidence type="ECO:0000313" key="2">
    <source>
        <dbReference type="Proteomes" id="UP001595836"/>
    </source>
</evidence>
<dbReference type="EMBL" id="JBHSHP010000058">
    <property type="protein sequence ID" value="MFC4756126.1"/>
    <property type="molecule type" value="Genomic_DNA"/>
</dbReference>
<proteinExistence type="predicted"/>
<dbReference type="Gene3D" id="3.30.70.1280">
    <property type="entry name" value="SP0830-like domains"/>
    <property type="match status" value="1"/>
</dbReference>